<feature type="domain" description="MannoseP isomerase/GMP-like beta-helix" evidence="2">
    <location>
        <begin position="307"/>
        <end position="364"/>
    </location>
</feature>
<dbReference type="InterPro" id="IPR005835">
    <property type="entry name" value="NTP_transferase_dom"/>
</dbReference>
<dbReference type="OrthoDB" id="9806359at2"/>
<organism evidence="3 4">
    <name type="scientific">Chondromyces apiculatus DSM 436</name>
    <dbReference type="NCBI Taxonomy" id="1192034"/>
    <lineage>
        <taxon>Bacteria</taxon>
        <taxon>Pseudomonadati</taxon>
        <taxon>Myxococcota</taxon>
        <taxon>Polyangia</taxon>
        <taxon>Polyangiales</taxon>
        <taxon>Polyangiaceae</taxon>
        <taxon>Chondromyces</taxon>
    </lineage>
</organism>
<proteinExistence type="predicted"/>
<evidence type="ECO:0000259" key="1">
    <source>
        <dbReference type="Pfam" id="PF00483"/>
    </source>
</evidence>
<comment type="caution">
    <text evidence="3">The sequence shown here is derived from an EMBL/GenBank/DDBJ whole genome shotgun (WGS) entry which is preliminary data.</text>
</comment>
<dbReference type="InterPro" id="IPR051161">
    <property type="entry name" value="Mannose-6P_isomerase_type2"/>
</dbReference>
<dbReference type="Gene3D" id="3.90.550.10">
    <property type="entry name" value="Spore Coat Polysaccharide Biosynthesis Protein SpsA, Chain A"/>
    <property type="match status" value="1"/>
</dbReference>
<dbReference type="AlphaFoldDB" id="A0A017T9J7"/>
<evidence type="ECO:0000313" key="3">
    <source>
        <dbReference type="EMBL" id="EYF05948.1"/>
    </source>
</evidence>
<evidence type="ECO:0000259" key="2">
    <source>
        <dbReference type="Pfam" id="PF22640"/>
    </source>
</evidence>
<sequence>MSDAFLHVHALILAGGAGTRFWPASRAVRPKQLLSLVGDEPLLCATVHRVLPLCHPEDTKEAWARVLIATGSHLAEATQALLPELPEENLLVEPLPRNTAPCIGWAAWRIAAKDPEAVVMVLPSDHHVSDVEGFRRVLQAAVRAATQGTLTTVGIRPTHPETGFGYIETGEARGGGALEALRFVEKPDRQRAEGFVASGRFLWNAGMFFFRAKDMVAAIRAHLPALAEGLDAIREAEARGGEAGAEALARVFPTLPSVSIDHGVMEHAAALSVVPGDFGWSDVGSFRTAWDLGEKDPEGNHAPEGSVLIDAHRNLVVDLRRKGGGKRVIALVGVEDLCVVETEDALLVVPRERAQDVKRVVDALKERGDGELT</sequence>
<dbReference type="PANTHER" id="PTHR46390">
    <property type="entry name" value="MANNOSE-1-PHOSPHATE GUANYLYLTRANSFERASE"/>
    <property type="match status" value="1"/>
</dbReference>
<dbReference type="InterPro" id="IPR054566">
    <property type="entry name" value="ManC/GMP-like_b-helix"/>
</dbReference>
<dbReference type="EMBL" id="ASRX01000019">
    <property type="protein sequence ID" value="EYF05948.1"/>
    <property type="molecule type" value="Genomic_DNA"/>
</dbReference>
<dbReference type="Pfam" id="PF22640">
    <property type="entry name" value="ManC_GMP_beta-helix"/>
    <property type="match status" value="1"/>
</dbReference>
<keyword evidence="3" id="KW-0808">Transferase</keyword>
<dbReference type="Proteomes" id="UP000019678">
    <property type="component" value="Unassembled WGS sequence"/>
</dbReference>
<dbReference type="RefSeq" id="WP_044240923.1">
    <property type="nucleotide sequence ID" value="NZ_ASRX01000019.1"/>
</dbReference>
<dbReference type="GO" id="GO:0009298">
    <property type="term" value="P:GDP-mannose biosynthetic process"/>
    <property type="evidence" value="ECO:0007669"/>
    <property type="project" value="TreeGrafter"/>
</dbReference>
<dbReference type="Pfam" id="PF00483">
    <property type="entry name" value="NTP_transferase"/>
    <property type="match status" value="1"/>
</dbReference>
<keyword evidence="4" id="KW-1185">Reference proteome</keyword>
<dbReference type="PANTHER" id="PTHR46390:SF1">
    <property type="entry name" value="MANNOSE-1-PHOSPHATE GUANYLYLTRANSFERASE"/>
    <property type="match status" value="1"/>
</dbReference>
<dbReference type="InterPro" id="IPR029044">
    <property type="entry name" value="Nucleotide-diphossugar_trans"/>
</dbReference>
<keyword evidence="3" id="KW-0548">Nucleotidyltransferase</keyword>
<dbReference type="SUPFAM" id="SSF159283">
    <property type="entry name" value="Guanosine diphospho-D-mannose pyrophosphorylase/mannose-6-phosphate isomerase linker domain"/>
    <property type="match status" value="1"/>
</dbReference>
<dbReference type="CDD" id="cd02509">
    <property type="entry name" value="GDP-M1P_Guanylyltransferase"/>
    <property type="match status" value="1"/>
</dbReference>
<dbReference type="eggNOG" id="COG0836">
    <property type="taxonomic scope" value="Bacteria"/>
</dbReference>
<dbReference type="STRING" id="1192034.CAP_2407"/>
<name>A0A017T9J7_9BACT</name>
<feature type="domain" description="Nucleotidyl transferase" evidence="1">
    <location>
        <begin position="10"/>
        <end position="296"/>
    </location>
</feature>
<reference evidence="3 4" key="1">
    <citation type="submission" date="2013-05" db="EMBL/GenBank/DDBJ databases">
        <title>Genome assembly of Chondromyces apiculatus DSM 436.</title>
        <authorList>
            <person name="Sharma G."/>
            <person name="Khatri I."/>
            <person name="Kaur C."/>
            <person name="Mayilraj S."/>
            <person name="Subramanian S."/>
        </authorList>
    </citation>
    <scope>NUCLEOTIDE SEQUENCE [LARGE SCALE GENOMIC DNA]</scope>
    <source>
        <strain evidence="3 4">DSM 436</strain>
    </source>
</reference>
<dbReference type="InterPro" id="IPR049577">
    <property type="entry name" value="GMPP_N"/>
</dbReference>
<accession>A0A017T9J7</accession>
<dbReference type="GO" id="GO:0004475">
    <property type="term" value="F:mannose-1-phosphate guanylyltransferase (GTP) activity"/>
    <property type="evidence" value="ECO:0007669"/>
    <property type="project" value="InterPro"/>
</dbReference>
<protein>
    <submittedName>
        <fullName evidence="3">Mannose-1-phosphate guanylyltransferase (GDP)</fullName>
    </submittedName>
</protein>
<gene>
    <name evidence="3" type="ORF">CAP_2407</name>
</gene>
<evidence type="ECO:0000313" key="4">
    <source>
        <dbReference type="Proteomes" id="UP000019678"/>
    </source>
</evidence>
<dbReference type="SUPFAM" id="SSF53448">
    <property type="entry name" value="Nucleotide-diphospho-sugar transferases"/>
    <property type="match status" value="1"/>
</dbReference>